<feature type="compositionally biased region" description="Polar residues" evidence="1">
    <location>
        <begin position="1"/>
        <end position="17"/>
    </location>
</feature>
<evidence type="ECO:0000256" key="1">
    <source>
        <dbReference type="SAM" id="MobiDB-lite"/>
    </source>
</evidence>
<dbReference type="Proteomes" id="UP001162131">
    <property type="component" value="Unassembled WGS sequence"/>
</dbReference>
<organism evidence="2 3">
    <name type="scientific">Blepharisma stoltei</name>
    <dbReference type="NCBI Taxonomy" id="1481888"/>
    <lineage>
        <taxon>Eukaryota</taxon>
        <taxon>Sar</taxon>
        <taxon>Alveolata</taxon>
        <taxon>Ciliophora</taxon>
        <taxon>Postciliodesmatophora</taxon>
        <taxon>Heterotrichea</taxon>
        <taxon>Heterotrichida</taxon>
        <taxon>Blepharismidae</taxon>
        <taxon>Blepharisma</taxon>
    </lineage>
</organism>
<sequence length="268" mass="30809">MNSPVFSKRNGFSSTRSNSKRAKSLSKAYSPSSEIFKKSLPPIKCNSHSPSDRQRSAKQVLWNMIEKIKRRKICDEPAIKINNKPLETQDKSPEKNNRSKSAHSKRKRRNTLREESKSNNKPHSFLDLERLKKIQRSKTPSMETKLLHVDTCGDMNIILTPPNEEVDERDTSPFSEYVDKELDRYINSTENTASQKRLSFKKIPVPDFTSSGEESNGEHTPTKSRGFVRKFLSVEKPDPNAQSKTWNLSETRLSRIKKSIITNDKSQQ</sequence>
<proteinExistence type="predicted"/>
<feature type="region of interest" description="Disordered" evidence="1">
    <location>
        <begin position="205"/>
        <end position="226"/>
    </location>
</feature>
<feature type="compositionally biased region" description="Basic and acidic residues" evidence="1">
    <location>
        <begin position="87"/>
        <end position="97"/>
    </location>
</feature>
<keyword evidence="3" id="KW-1185">Reference proteome</keyword>
<evidence type="ECO:0000313" key="3">
    <source>
        <dbReference type="Proteomes" id="UP001162131"/>
    </source>
</evidence>
<feature type="compositionally biased region" description="Basic residues" evidence="1">
    <location>
        <begin position="98"/>
        <end position="110"/>
    </location>
</feature>
<feature type="region of interest" description="Disordered" evidence="1">
    <location>
        <begin position="1"/>
        <end position="58"/>
    </location>
</feature>
<feature type="region of interest" description="Disordered" evidence="1">
    <location>
        <begin position="73"/>
        <end position="126"/>
    </location>
</feature>
<gene>
    <name evidence="2" type="ORF">BSTOLATCC_MIC40906</name>
</gene>
<name>A0AAU9JLL1_9CILI</name>
<dbReference type="AlphaFoldDB" id="A0AAU9JLL1"/>
<accession>A0AAU9JLL1</accession>
<dbReference type="EMBL" id="CAJZBQ010000040">
    <property type="protein sequence ID" value="CAG9326480.1"/>
    <property type="molecule type" value="Genomic_DNA"/>
</dbReference>
<protein>
    <submittedName>
        <fullName evidence="2">Uncharacterized protein</fullName>
    </submittedName>
</protein>
<evidence type="ECO:0000313" key="2">
    <source>
        <dbReference type="EMBL" id="CAG9326480.1"/>
    </source>
</evidence>
<feature type="compositionally biased region" description="Basic and acidic residues" evidence="1">
    <location>
        <begin position="111"/>
        <end position="126"/>
    </location>
</feature>
<comment type="caution">
    <text evidence="2">The sequence shown here is derived from an EMBL/GenBank/DDBJ whole genome shotgun (WGS) entry which is preliminary data.</text>
</comment>
<reference evidence="2" key="1">
    <citation type="submission" date="2021-09" db="EMBL/GenBank/DDBJ databases">
        <authorList>
            <consortium name="AG Swart"/>
            <person name="Singh M."/>
            <person name="Singh A."/>
            <person name="Seah K."/>
            <person name="Emmerich C."/>
        </authorList>
    </citation>
    <scope>NUCLEOTIDE SEQUENCE</scope>
    <source>
        <strain evidence="2">ATCC30299</strain>
    </source>
</reference>